<evidence type="ECO:0000256" key="2">
    <source>
        <dbReference type="ARBA" id="ARBA00004191"/>
    </source>
</evidence>
<evidence type="ECO:0000313" key="14">
    <source>
        <dbReference type="Proteomes" id="UP000737018"/>
    </source>
</evidence>
<dbReference type="UniPathway" id="UPA00545">
    <property type="reaction ID" value="UER00824"/>
</dbReference>
<dbReference type="Gene3D" id="2.160.20.10">
    <property type="entry name" value="Single-stranded right-handed beta-helix, Pectin lyase-like"/>
    <property type="match status" value="1"/>
</dbReference>
<keyword evidence="6" id="KW-0134">Cell wall</keyword>
<protein>
    <recommendedName>
        <fullName evidence="5 11">Pectate lyase</fullName>
        <ecNumber evidence="5 11">4.2.2.2</ecNumber>
    </recommendedName>
</protein>
<dbReference type="InterPro" id="IPR045032">
    <property type="entry name" value="PEL"/>
</dbReference>
<dbReference type="SMART" id="SM00656">
    <property type="entry name" value="Amb_all"/>
    <property type="match status" value="1"/>
</dbReference>
<organism evidence="13 14">
    <name type="scientific">Castanea mollissima</name>
    <name type="common">Chinese chestnut</name>
    <dbReference type="NCBI Taxonomy" id="60419"/>
    <lineage>
        <taxon>Eukaryota</taxon>
        <taxon>Viridiplantae</taxon>
        <taxon>Streptophyta</taxon>
        <taxon>Embryophyta</taxon>
        <taxon>Tracheophyta</taxon>
        <taxon>Spermatophyta</taxon>
        <taxon>Magnoliopsida</taxon>
        <taxon>eudicotyledons</taxon>
        <taxon>Gunneridae</taxon>
        <taxon>Pentapetalae</taxon>
        <taxon>rosids</taxon>
        <taxon>fabids</taxon>
        <taxon>Fagales</taxon>
        <taxon>Fagaceae</taxon>
        <taxon>Castanea</taxon>
    </lineage>
</organism>
<keyword evidence="14" id="KW-1185">Reference proteome</keyword>
<reference evidence="13" key="1">
    <citation type="submission" date="2020-03" db="EMBL/GenBank/DDBJ databases">
        <title>Castanea mollissima Vanexum genome sequencing.</title>
        <authorList>
            <person name="Staton M."/>
        </authorList>
    </citation>
    <scope>NUCLEOTIDE SEQUENCE</scope>
    <source>
        <tissue evidence="13">Leaf</tissue>
    </source>
</reference>
<dbReference type="EMBL" id="JRKL02001860">
    <property type="protein sequence ID" value="KAF3961643.1"/>
    <property type="molecule type" value="Genomic_DNA"/>
</dbReference>
<gene>
    <name evidence="13" type="ORF">CMV_013760</name>
</gene>
<dbReference type="Pfam" id="PF00544">
    <property type="entry name" value="Pectate_lyase_4"/>
    <property type="match status" value="1"/>
</dbReference>
<evidence type="ECO:0000256" key="9">
    <source>
        <dbReference type="ARBA" id="ARBA00022837"/>
    </source>
</evidence>
<comment type="pathway">
    <text evidence="3 11">Glycan metabolism; pectin degradation; 2-dehydro-3-deoxy-D-gluconate from pectin: step 2/5.</text>
</comment>
<keyword evidence="10 11" id="KW-0456">Lyase</keyword>
<sequence length="331" mass="37363">MASLPYADVDSSLRALAGRAEGFGRFAIGGLNGPIYCVTTLADDGPGSLREGCRKKEPLWIVFEVSGTLHLSSYLNVSSYKTIDGRGQRIKLTGKGLRLKECEHIIICNLEFEGGRGHDVDGIQIKPNSKHIWIDRCSLRDYDDGLIDITRQSTDITISRWVDISCCRIRLNTGDPTHVDDRCIRVTIHHCFFDGTRQRHPRVRFGKVHLYNNYTRNWGIYAVCASVESQIYSQCNIYEAGQKKKSFEYYTEKAADREEVKSGSIRSEGDLFLNGAQAYLSTVANEECLFHPSEFYLTWTMEAPSDSLKDILQICTGWQSVPRPVEQMVIG</sequence>
<comment type="cofactor">
    <cofactor evidence="11">
        <name>Ca(2+)</name>
        <dbReference type="ChEBI" id="CHEBI:29108"/>
    </cofactor>
    <text evidence="11">Binds 1 Ca(2+) ion. Required for its activity.</text>
</comment>
<dbReference type="InterPro" id="IPR011050">
    <property type="entry name" value="Pectin_lyase_fold/virulence"/>
</dbReference>
<comment type="subcellular location">
    <subcellularLocation>
        <location evidence="2">Secreted</location>
        <location evidence="2">Cell wall</location>
    </subcellularLocation>
</comment>
<evidence type="ECO:0000256" key="6">
    <source>
        <dbReference type="ARBA" id="ARBA00022512"/>
    </source>
</evidence>
<evidence type="ECO:0000256" key="7">
    <source>
        <dbReference type="ARBA" id="ARBA00022723"/>
    </source>
</evidence>
<feature type="domain" description="Pectate lyase" evidence="12">
    <location>
        <begin position="31"/>
        <end position="244"/>
    </location>
</feature>
<dbReference type="Proteomes" id="UP000737018">
    <property type="component" value="Unassembled WGS sequence"/>
</dbReference>
<evidence type="ECO:0000256" key="10">
    <source>
        <dbReference type="ARBA" id="ARBA00023239"/>
    </source>
</evidence>
<keyword evidence="8" id="KW-0732">Signal</keyword>
<dbReference type="OrthoDB" id="1637350at2759"/>
<keyword evidence="7 11" id="KW-0479">Metal-binding</keyword>
<dbReference type="GO" id="GO:0045490">
    <property type="term" value="P:pectin catabolic process"/>
    <property type="evidence" value="ECO:0007669"/>
    <property type="project" value="UniProtKB-UniPathway"/>
</dbReference>
<evidence type="ECO:0000256" key="1">
    <source>
        <dbReference type="ARBA" id="ARBA00000695"/>
    </source>
</evidence>
<proteinExistence type="inferred from homology"/>
<evidence type="ECO:0000313" key="13">
    <source>
        <dbReference type="EMBL" id="KAF3961643.1"/>
    </source>
</evidence>
<evidence type="ECO:0000256" key="8">
    <source>
        <dbReference type="ARBA" id="ARBA00022729"/>
    </source>
</evidence>
<dbReference type="InterPro" id="IPR002022">
    <property type="entry name" value="Pec_lyase"/>
</dbReference>
<accession>A0A8J4RE86</accession>
<dbReference type="GO" id="GO:0030570">
    <property type="term" value="F:pectate lyase activity"/>
    <property type="evidence" value="ECO:0007669"/>
    <property type="project" value="UniProtKB-EC"/>
</dbReference>
<dbReference type="GO" id="GO:0046872">
    <property type="term" value="F:metal ion binding"/>
    <property type="evidence" value="ECO:0007669"/>
    <property type="project" value="UniProtKB-KW"/>
</dbReference>
<keyword evidence="6" id="KW-0964">Secreted</keyword>
<dbReference type="SUPFAM" id="SSF51126">
    <property type="entry name" value="Pectin lyase-like"/>
    <property type="match status" value="1"/>
</dbReference>
<evidence type="ECO:0000256" key="11">
    <source>
        <dbReference type="RuleBase" id="RU361123"/>
    </source>
</evidence>
<dbReference type="AlphaFoldDB" id="A0A8J4RE86"/>
<evidence type="ECO:0000259" key="12">
    <source>
        <dbReference type="SMART" id="SM00656"/>
    </source>
</evidence>
<dbReference type="EC" id="4.2.2.2" evidence="5 11"/>
<comment type="similarity">
    <text evidence="4 11">Belongs to the polysaccharide lyase 1 family.</text>
</comment>
<comment type="catalytic activity">
    <reaction evidence="1 11">
        <text>Eliminative cleavage of (1-&gt;4)-alpha-D-galacturonan to give oligosaccharides with 4-deoxy-alpha-D-galact-4-enuronosyl groups at their non-reducing ends.</text>
        <dbReference type="EC" id="4.2.2.2"/>
    </reaction>
</comment>
<dbReference type="InterPro" id="IPR012334">
    <property type="entry name" value="Pectin_lyas_fold"/>
</dbReference>
<comment type="caution">
    <text evidence="13">The sequence shown here is derived from an EMBL/GenBank/DDBJ whole genome shotgun (WGS) entry which is preliminary data.</text>
</comment>
<name>A0A8J4RE86_9ROSI</name>
<keyword evidence="9 11" id="KW-0106">Calcium</keyword>
<evidence type="ECO:0000256" key="3">
    <source>
        <dbReference type="ARBA" id="ARBA00005220"/>
    </source>
</evidence>
<dbReference type="PANTHER" id="PTHR31683:SF144">
    <property type="entry name" value="PECTATE LYASE"/>
    <property type="match status" value="1"/>
</dbReference>
<evidence type="ECO:0000256" key="4">
    <source>
        <dbReference type="ARBA" id="ARBA00010980"/>
    </source>
</evidence>
<dbReference type="PRINTS" id="PR00807">
    <property type="entry name" value="AMBALLERGEN"/>
</dbReference>
<dbReference type="PANTHER" id="PTHR31683">
    <property type="entry name" value="PECTATE LYASE 18-RELATED"/>
    <property type="match status" value="1"/>
</dbReference>
<evidence type="ECO:0000256" key="5">
    <source>
        <dbReference type="ARBA" id="ARBA00012272"/>
    </source>
</evidence>
<dbReference type="InterPro" id="IPR018082">
    <property type="entry name" value="AmbAllergen"/>
</dbReference>